<protein>
    <recommendedName>
        <fullName evidence="4">C2H2-type domain-containing protein</fullName>
    </recommendedName>
</protein>
<feature type="compositionally biased region" description="Low complexity" evidence="1">
    <location>
        <begin position="107"/>
        <end position="119"/>
    </location>
</feature>
<feature type="region of interest" description="Disordered" evidence="1">
    <location>
        <begin position="104"/>
        <end position="128"/>
    </location>
</feature>
<gene>
    <name evidence="2" type="ORF">CNMCM5623_009296</name>
</gene>
<organism evidence="2 3">
    <name type="scientific">Aspergillus felis</name>
    <dbReference type="NCBI Taxonomy" id="1287682"/>
    <lineage>
        <taxon>Eukaryota</taxon>
        <taxon>Fungi</taxon>
        <taxon>Dikarya</taxon>
        <taxon>Ascomycota</taxon>
        <taxon>Pezizomycotina</taxon>
        <taxon>Eurotiomycetes</taxon>
        <taxon>Eurotiomycetidae</taxon>
        <taxon>Eurotiales</taxon>
        <taxon>Aspergillaceae</taxon>
        <taxon>Aspergillus</taxon>
        <taxon>Aspergillus subgen. Fumigati</taxon>
    </lineage>
</organism>
<reference evidence="2" key="1">
    <citation type="submission" date="2020-06" db="EMBL/GenBank/DDBJ databases">
        <title>Draft genome sequences of strains closely related to Aspergillus parafelis and Aspergillus hiratsukae.</title>
        <authorList>
            <person name="Dos Santos R.A.C."/>
            <person name="Rivero-Menendez O."/>
            <person name="Steenwyk J.L."/>
            <person name="Mead M.E."/>
            <person name="Goldman G.H."/>
            <person name="Alastruey-Izquierdo A."/>
            <person name="Rokas A."/>
        </authorList>
    </citation>
    <scope>NUCLEOTIDE SEQUENCE</scope>
    <source>
        <strain evidence="2">CNM-CM5623</strain>
    </source>
</reference>
<evidence type="ECO:0000313" key="2">
    <source>
        <dbReference type="EMBL" id="KAF7164869.1"/>
    </source>
</evidence>
<evidence type="ECO:0000256" key="1">
    <source>
        <dbReference type="SAM" id="MobiDB-lite"/>
    </source>
</evidence>
<proteinExistence type="predicted"/>
<evidence type="ECO:0000313" key="3">
    <source>
        <dbReference type="Proteomes" id="UP000654922"/>
    </source>
</evidence>
<accession>A0A8H6Q2Z0</accession>
<dbReference type="OrthoDB" id="4509242at2759"/>
<evidence type="ECO:0008006" key="4">
    <source>
        <dbReference type="Google" id="ProtNLM"/>
    </source>
</evidence>
<dbReference type="AlphaFoldDB" id="A0A8H6Q2Z0"/>
<comment type="caution">
    <text evidence="2">The sequence shown here is derived from an EMBL/GenBank/DDBJ whole genome shotgun (WGS) entry which is preliminary data.</text>
</comment>
<name>A0A8H6Q2Z0_9EURO</name>
<dbReference type="Proteomes" id="UP000654922">
    <property type="component" value="Unassembled WGS sequence"/>
</dbReference>
<sequence>MATLAPNKWYQWYLREVETGKLVLPDYETNDDDELQIYYGELFCRVPDCVRAQKKYTSTNNLRTHLLTHDGVKLEQGLVGGRVKQKEVDDAIRFYKSLFSGAEPQKSAEGSASSAENAGPSTPILPLKKDGTVHVTNMRKKVAELGHKVPCDSCGKRNDCCKDVNKCDYFILFDCGSVCPTPASQVDTEDEQGVEA</sequence>
<dbReference type="EMBL" id="JACBAE010001326">
    <property type="protein sequence ID" value="KAF7164869.1"/>
    <property type="molecule type" value="Genomic_DNA"/>
</dbReference>